<dbReference type="Proteomes" id="UP001189429">
    <property type="component" value="Unassembled WGS sequence"/>
</dbReference>
<protein>
    <submittedName>
        <fullName evidence="2">Uncharacterized protein</fullName>
    </submittedName>
</protein>
<evidence type="ECO:0000313" key="2">
    <source>
        <dbReference type="EMBL" id="CAK0842638.1"/>
    </source>
</evidence>
<reference evidence="2" key="1">
    <citation type="submission" date="2023-10" db="EMBL/GenBank/DDBJ databases">
        <authorList>
            <person name="Chen Y."/>
            <person name="Shah S."/>
            <person name="Dougan E. K."/>
            <person name="Thang M."/>
            <person name="Chan C."/>
        </authorList>
    </citation>
    <scope>NUCLEOTIDE SEQUENCE [LARGE SCALE GENOMIC DNA]</scope>
</reference>
<keyword evidence="3" id="KW-1185">Reference proteome</keyword>
<feature type="region of interest" description="Disordered" evidence="1">
    <location>
        <begin position="1"/>
        <end position="45"/>
    </location>
</feature>
<proteinExistence type="predicted"/>
<organism evidence="2 3">
    <name type="scientific">Prorocentrum cordatum</name>
    <dbReference type="NCBI Taxonomy" id="2364126"/>
    <lineage>
        <taxon>Eukaryota</taxon>
        <taxon>Sar</taxon>
        <taxon>Alveolata</taxon>
        <taxon>Dinophyceae</taxon>
        <taxon>Prorocentrales</taxon>
        <taxon>Prorocentraceae</taxon>
        <taxon>Prorocentrum</taxon>
    </lineage>
</organism>
<dbReference type="EMBL" id="CAUYUJ010014528">
    <property type="protein sequence ID" value="CAK0842638.1"/>
    <property type="molecule type" value="Genomic_DNA"/>
</dbReference>
<evidence type="ECO:0000256" key="1">
    <source>
        <dbReference type="SAM" id="MobiDB-lite"/>
    </source>
</evidence>
<name>A0ABN9TAY2_9DINO</name>
<accession>A0ABN9TAY2</accession>
<comment type="caution">
    <text evidence="2">The sequence shown here is derived from an EMBL/GenBank/DDBJ whole genome shotgun (WGS) entry which is preliminary data.</text>
</comment>
<evidence type="ECO:0000313" key="3">
    <source>
        <dbReference type="Proteomes" id="UP001189429"/>
    </source>
</evidence>
<feature type="compositionally biased region" description="Low complexity" evidence="1">
    <location>
        <begin position="1"/>
        <end position="23"/>
    </location>
</feature>
<sequence>MRPARCAAPEVAARADAADRVGPPRWPCRRRRSARSPPSQRGARRGRLATLLGAVAAAGALAAPGAAVPGIAARCLAAPWRGTLPVWRPIGGRLRDRWNECRGAGDVPRVRRRLFNLFGGAGRFNVGDQVEIYGPPGRTKAIDHELAASAGPADARIGRLEAELSATFTALPKDAEGGLGHQAVRYALHRLFVQRHGWYIKGLEPGTSAESSSDWVPSYLEGRLRRHLAGKGAALRDLALFAAAIEDLVTVEAVQRMRAAYEMLELPTLGNLTQEDAQQLVVTFFVGFLRAGNFSASTPQEAKAKVGIFQTKYTGWSQAHEWLLSVVGGVTGSRELEGGLDLAGAERLAAEVGERYHAFNDGECRALKREMEELQVYKAGRVRLPHFYRKALYSHWEFNEKTRWRTCGLSARLMRPRRATPW</sequence>
<gene>
    <name evidence="2" type="ORF">PCOR1329_LOCUS37354</name>
</gene>